<sequence>MKAIGLIHTGCGSDRAEDEQAIRDVVIQRGYDFAGLLTVTPHTYMPTTLIVHTAAQHNATVIVAPSIDHFGAAAHAVALACVLATPSITVPCTVGRAH</sequence>
<name>A0ABP9JVW5_9NOCA</name>
<dbReference type="RefSeq" id="WP_345493690.1">
    <property type="nucleotide sequence ID" value="NZ_BAABJM010000001.1"/>
</dbReference>
<protein>
    <submittedName>
        <fullName evidence="1">Uncharacterized protein</fullName>
    </submittedName>
</protein>
<accession>A0ABP9JVW5</accession>
<dbReference type="Proteomes" id="UP001500603">
    <property type="component" value="Unassembled WGS sequence"/>
</dbReference>
<keyword evidence="2" id="KW-1185">Reference proteome</keyword>
<organism evidence="1 2">
    <name type="scientific">Nocardia callitridis</name>
    <dbReference type="NCBI Taxonomy" id="648753"/>
    <lineage>
        <taxon>Bacteria</taxon>
        <taxon>Bacillati</taxon>
        <taxon>Actinomycetota</taxon>
        <taxon>Actinomycetes</taxon>
        <taxon>Mycobacteriales</taxon>
        <taxon>Nocardiaceae</taxon>
        <taxon>Nocardia</taxon>
    </lineage>
</organism>
<evidence type="ECO:0000313" key="2">
    <source>
        <dbReference type="Proteomes" id="UP001500603"/>
    </source>
</evidence>
<proteinExistence type="predicted"/>
<evidence type="ECO:0000313" key="1">
    <source>
        <dbReference type="EMBL" id="GAA5045013.1"/>
    </source>
</evidence>
<dbReference type="EMBL" id="BAABJM010000001">
    <property type="protein sequence ID" value="GAA5045013.1"/>
    <property type="molecule type" value="Genomic_DNA"/>
</dbReference>
<comment type="caution">
    <text evidence="1">The sequence shown here is derived from an EMBL/GenBank/DDBJ whole genome shotgun (WGS) entry which is preliminary data.</text>
</comment>
<gene>
    <name evidence="1" type="ORF">GCM10023318_08610</name>
</gene>
<reference evidence="2" key="1">
    <citation type="journal article" date="2019" name="Int. J. Syst. Evol. Microbiol.">
        <title>The Global Catalogue of Microorganisms (GCM) 10K type strain sequencing project: providing services to taxonomists for standard genome sequencing and annotation.</title>
        <authorList>
            <consortium name="The Broad Institute Genomics Platform"/>
            <consortium name="The Broad Institute Genome Sequencing Center for Infectious Disease"/>
            <person name="Wu L."/>
            <person name="Ma J."/>
        </authorList>
    </citation>
    <scope>NUCLEOTIDE SEQUENCE [LARGE SCALE GENOMIC DNA]</scope>
    <source>
        <strain evidence="2">JCM 18298</strain>
    </source>
</reference>